<dbReference type="GO" id="GO:0035348">
    <property type="term" value="P:acetyl-CoA transmembrane transport"/>
    <property type="evidence" value="ECO:0007669"/>
    <property type="project" value="InterPro"/>
</dbReference>
<dbReference type="InterPro" id="IPR036259">
    <property type="entry name" value="MFS_trans_sf"/>
</dbReference>
<evidence type="ECO:0000256" key="4">
    <source>
        <dbReference type="ARBA" id="ARBA00022989"/>
    </source>
</evidence>
<dbReference type="PANTHER" id="PTHR12778">
    <property type="entry name" value="SOLUTE CARRIER FAMILY 33 ACETYL-COA TRANSPORTER -RELATED"/>
    <property type="match status" value="1"/>
</dbReference>
<feature type="transmembrane region" description="Helical" evidence="6">
    <location>
        <begin position="352"/>
        <end position="373"/>
    </location>
</feature>
<dbReference type="EMBL" id="CP046908">
    <property type="protein sequence ID" value="QGZ37049.1"/>
    <property type="molecule type" value="Genomic_DNA"/>
</dbReference>
<evidence type="ECO:0000256" key="2">
    <source>
        <dbReference type="ARBA" id="ARBA00022448"/>
    </source>
</evidence>
<feature type="transmembrane region" description="Helical" evidence="6">
    <location>
        <begin position="317"/>
        <end position="340"/>
    </location>
</feature>
<dbReference type="PANTHER" id="PTHR12778:SF10">
    <property type="entry name" value="MAJOR FACILITATOR SUPERFAMILY DOMAIN-CONTAINING PROTEIN 3"/>
    <property type="match status" value="1"/>
</dbReference>
<feature type="transmembrane region" description="Helical" evidence="6">
    <location>
        <begin position="109"/>
        <end position="133"/>
    </location>
</feature>
<feature type="transmembrane region" description="Helical" evidence="6">
    <location>
        <begin position="51"/>
        <end position="72"/>
    </location>
</feature>
<keyword evidence="4 6" id="KW-1133">Transmembrane helix</keyword>
<name>A0A857CDS9_9HYPH</name>
<dbReference type="GO" id="GO:0008521">
    <property type="term" value="F:acetyl-CoA transmembrane transporter activity"/>
    <property type="evidence" value="ECO:0007669"/>
    <property type="project" value="InterPro"/>
</dbReference>
<dbReference type="AlphaFoldDB" id="A0A857CDS9"/>
<dbReference type="InterPro" id="IPR024371">
    <property type="entry name" value="AcetylCoA_trans_1-like"/>
</dbReference>
<dbReference type="Gene3D" id="1.20.1250.20">
    <property type="entry name" value="MFS general substrate transporter like domains"/>
    <property type="match status" value="2"/>
</dbReference>
<organism evidence="7 8">
    <name type="scientific">Stappia indica</name>
    <dbReference type="NCBI Taxonomy" id="538381"/>
    <lineage>
        <taxon>Bacteria</taxon>
        <taxon>Pseudomonadati</taxon>
        <taxon>Pseudomonadota</taxon>
        <taxon>Alphaproteobacteria</taxon>
        <taxon>Hyphomicrobiales</taxon>
        <taxon>Stappiaceae</taxon>
        <taxon>Stappia</taxon>
    </lineage>
</organism>
<dbReference type="KEGG" id="siw:GH266_22640"/>
<keyword evidence="3 6" id="KW-0812">Transmembrane</keyword>
<evidence type="ECO:0000256" key="1">
    <source>
        <dbReference type="ARBA" id="ARBA00004141"/>
    </source>
</evidence>
<dbReference type="GO" id="GO:0016020">
    <property type="term" value="C:membrane"/>
    <property type="evidence" value="ECO:0007669"/>
    <property type="project" value="UniProtKB-SubCell"/>
</dbReference>
<evidence type="ECO:0000256" key="3">
    <source>
        <dbReference type="ARBA" id="ARBA00022692"/>
    </source>
</evidence>
<dbReference type="InterPro" id="IPR004752">
    <property type="entry name" value="AmpG_permease/AT-1"/>
</dbReference>
<feature type="transmembrane region" description="Helical" evidence="6">
    <location>
        <begin position="84"/>
        <end position="103"/>
    </location>
</feature>
<feature type="transmembrane region" description="Helical" evidence="6">
    <location>
        <begin position="261"/>
        <end position="282"/>
    </location>
</feature>
<dbReference type="Proteomes" id="UP000435648">
    <property type="component" value="Chromosome"/>
</dbReference>
<reference evidence="7 8" key="1">
    <citation type="submission" date="2019-12" db="EMBL/GenBank/DDBJ databases">
        <title>The genome of Stappia indica PHM037.</title>
        <authorList>
            <person name="Kacar D."/>
            <person name="Galan B."/>
            <person name="Canedo L."/>
            <person name="Rodriguez P."/>
            <person name="de la Calle F."/>
            <person name="Garcia J.L."/>
        </authorList>
    </citation>
    <scope>NUCLEOTIDE SEQUENCE [LARGE SCALE GENOMIC DNA]</scope>
    <source>
        <strain evidence="7 8">PHM037</strain>
    </source>
</reference>
<dbReference type="RefSeq" id="WP_158195867.1">
    <property type="nucleotide sequence ID" value="NZ_CP046908.1"/>
</dbReference>
<keyword evidence="5 6" id="KW-0472">Membrane</keyword>
<feature type="transmembrane region" description="Helical" evidence="6">
    <location>
        <begin position="145"/>
        <end position="166"/>
    </location>
</feature>
<accession>A0A857CDS9</accession>
<gene>
    <name evidence="7" type="ORF">GH266_22640</name>
</gene>
<keyword evidence="2" id="KW-0813">Transport</keyword>
<evidence type="ECO:0000313" key="7">
    <source>
        <dbReference type="EMBL" id="QGZ37049.1"/>
    </source>
</evidence>
<feature type="transmembrane region" description="Helical" evidence="6">
    <location>
        <begin position="289"/>
        <end position="311"/>
    </location>
</feature>
<feature type="transmembrane region" description="Helical" evidence="6">
    <location>
        <begin position="172"/>
        <end position="194"/>
    </location>
</feature>
<feature type="transmembrane region" description="Helical" evidence="6">
    <location>
        <begin position="228"/>
        <end position="249"/>
    </location>
</feature>
<dbReference type="Pfam" id="PF13000">
    <property type="entry name" value="Acatn"/>
    <property type="match status" value="1"/>
</dbReference>
<evidence type="ECO:0000256" key="6">
    <source>
        <dbReference type="SAM" id="Phobius"/>
    </source>
</evidence>
<proteinExistence type="predicted"/>
<sequence>MTSNPGASGAFTFRILSLFIGLYAAQAITGSLVQTGLPTVLREEGMGLDRIGLLSLLFLPWALKFLWAPLVDRFCVVRLGRRRSWLLVCQALIALSFAVLSLLSPAGHFELMLCMLLAVSVFAATQDIATDALAVEVVDEHRRAAVSSAGVFGGYVGFLLGVGAWLPVYAAFGWQASMLFMAGVVAVLTIPAVAARGIEDGAPVPLSEAAFRPRLSASFHRVEYRRGLGFMLVYQSGLRLGIALIGPFLVDTGLTLSDIGWLKGAGGAAAGLVAALAMLAVLRRPSARALMLAALANAALFLALAGVWAGIVPRDLVAPLILAQSAAAATSMIALYAVMIGWCSPHQAGTDFALLQSADAVMAIAFGIAAGFIGQAFGHAAVFALAALLLVAGAVLARRLPIASESPLSVDGALEIQGNQQ</sequence>
<dbReference type="SUPFAM" id="SSF103473">
    <property type="entry name" value="MFS general substrate transporter"/>
    <property type="match status" value="1"/>
</dbReference>
<comment type="subcellular location">
    <subcellularLocation>
        <location evidence="1">Membrane</location>
        <topology evidence="1">Multi-pass membrane protein</topology>
    </subcellularLocation>
</comment>
<dbReference type="OrthoDB" id="9787815at2"/>
<evidence type="ECO:0000313" key="8">
    <source>
        <dbReference type="Proteomes" id="UP000435648"/>
    </source>
</evidence>
<evidence type="ECO:0000256" key="5">
    <source>
        <dbReference type="ARBA" id="ARBA00023136"/>
    </source>
</evidence>
<feature type="transmembrane region" description="Helical" evidence="6">
    <location>
        <begin position="379"/>
        <end position="397"/>
    </location>
</feature>
<protein>
    <submittedName>
        <fullName evidence="7">MFS transporter</fullName>
    </submittedName>
</protein>